<dbReference type="Proteomes" id="UP000035704">
    <property type="component" value="Chromosome"/>
</dbReference>
<sequence>MKEYKVVFRPEGQIINVVEGSTVMKAIKEAGVDFDFLCSGGKCGKCRVRILEGSFQSHADEEKFLGEKETSQGIHLACFTEIHSDMVVELLQTNTAQHQILSTAEEGSMEIAPHLCKKYIEVQKASLENYQSDWKRFRASLFPEESQYITMAETEISVLYQLSKALRTNQHQLTAITYGHEVLGIEQQDTTERLTGMAFDIGTTSIVGYLMDLHSGRELSVVSTVNPQTKFGADVITRMNYANQEEKGLERLQEAVTGAISKLAKEATEKVGLSSDDIYAMAIAGNTCMHHLFLGLSPKYLSQSPYIPTTTAPLILSASKFPIDMNKAGKIFVLPNIAGFVGADTVAVLLATQMDRSEEVKLMIDIGTNGEIALGSKHKLFTCSSAAGPAFEGAQISSGMRGAIGAIDHVTFEGELRYSVIGEGKPKGICGSGLLDVVAGLLELGILDKRGRFISPEKMTNPMVQGFKENIIQYEGKPAFLLVDGSSTFHGRPILVTQKDIGELQLAKGAMAAGIKVLIDKYGIVVEDIKEVLLAGAFGNYLNPHSACVIGLIPKTLENKIRMVGNAAGTGARLALLSSKEYQRGAAIAEFAEYVELASYPKFSSIFAGSMYF</sequence>
<dbReference type="InterPro" id="IPR012675">
    <property type="entry name" value="Beta-grasp_dom_sf"/>
</dbReference>
<dbReference type="InterPro" id="IPR036010">
    <property type="entry name" value="2Fe-2S_ferredoxin-like_sf"/>
</dbReference>
<dbReference type="InterPro" id="IPR040506">
    <property type="entry name" value="RACo_linker"/>
</dbReference>
<dbReference type="InterPro" id="IPR052911">
    <property type="entry name" value="Corrinoid_activation_enz"/>
</dbReference>
<dbReference type="SUPFAM" id="SSF53067">
    <property type="entry name" value="Actin-like ATPase domain"/>
    <property type="match status" value="1"/>
</dbReference>
<keyword evidence="2" id="KW-1185">Reference proteome</keyword>
<dbReference type="PANTHER" id="PTHR42895">
    <property type="entry name" value="IRON-SULFUR CLUSTER-BINDING PROTEIN-RELATED"/>
    <property type="match status" value="1"/>
</dbReference>
<dbReference type="Gene3D" id="3.10.20.30">
    <property type="match status" value="1"/>
</dbReference>
<dbReference type="InterPro" id="IPR001041">
    <property type="entry name" value="2Fe-2S_ferredoxin-type"/>
</dbReference>
<dbReference type="AlphaFoldDB" id="A0A0D8IAZ4"/>
<dbReference type="InterPro" id="IPR042259">
    <property type="entry name" value="Raco-like_middle_sf"/>
</dbReference>
<dbReference type="EMBL" id="CP009687">
    <property type="protein sequence ID" value="AKL96684.1"/>
    <property type="molecule type" value="Genomic_DNA"/>
</dbReference>
<gene>
    <name evidence="1" type="ORF">CACET_c32400</name>
</gene>
<evidence type="ECO:0000313" key="1">
    <source>
        <dbReference type="EMBL" id="AKL96684.1"/>
    </source>
</evidence>
<dbReference type="PROSITE" id="PS51085">
    <property type="entry name" value="2FE2S_FER_2"/>
    <property type="match status" value="1"/>
</dbReference>
<accession>A0A0D8IAZ4</accession>
<dbReference type="InterPro" id="IPR043129">
    <property type="entry name" value="ATPase_NBD"/>
</dbReference>
<name>A0A0D8IAZ4_9CLOT</name>
<dbReference type="Pfam" id="PF14574">
    <property type="entry name" value="RACo_C_ter"/>
    <property type="match status" value="1"/>
</dbReference>
<dbReference type="SUPFAM" id="SSF54292">
    <property type="entry name" value="2Fe-2S ferredoxin-like"/>
    <property type="match status" value="1"/>
</dbReference>
<dbReference type="STRING" id="84022.CACET_c32400"/>
<dbReference type="Gene3D" id="3.10.20.880">
    <property type="match status" value="1"/>
</dbReference>
<dbReference type="Gene3D" id="3.30.420.480">
    <property type="entry name" value="Domain of unknown function (DUF4445)"/>
    <property type="match status" value="1"/>
</dbReference>
<dbReference type="InterPro" id="IPR041414">
    <property type="entry name" value="Raco-like_middle"/>
</dbReference>
<reference evidence="1 2" key="1">
    <citation type="submission" date="2014-10" db="EMBL/GenBank/DDBJ databases">
        <title>Genome sequence of Clostridium aceticum DSM 1496.</title>
        <authorList>
            <person name="Poehlein A."/>
            <person name="Schiel-Bengelsdorf B."/>
            <person name="Gottschalk G."/>
            <person name="Duerre P."/>
            <person name="Daniel R."/>
        </authorList>
    </citation>
    <scope>NUCLEOTIDE SEQUENCE [LARGE SCALE GENOMIC DNA]</scope>
    <source>
        <strain evidence="1 2">DSM 1496</strain>
    </source>
</reference>
<evidence type="ECO:0000313" key="2">
    <source>
        <dbReference type="Proteomes" id="UP000035704"/>
    </source>
</evidence>
<protein>
    <submittedName>
        <fullName evidence="1">Ferredoxin</fullName>
    </submittedName>
</protein>
<dbReference type="GO" id="GO:0051536">
    <property type="term" value="F:iron-sulfur cluster binding"/>
    <property type="evidence" value="ECO:0007669"/>
    <property type="project" value="InterPro"/>
</dbReference>
<dbReference type="OrthoDB" id="9810588at2"/>
<dbReference type="CDD" id="cd00207">
    <property type="entry name" value="fer2"/>
    <property type="match status" value="1"/>
</dbReference>
<dbReference type="Pfam" id="PF17650">
    <property type="entry name" value="RACo_linker"/>
    <property type="match status" value="1"/>
</dbReference>
<proteinExistence type="predicted"/>
<dbReference type="RefSeq" id="WP_044824134.1">
    <property type="nucleotide sequence ID" value="NZ_CP009687.1"/>
</dbReference>
<dbReference type="Pfam" id="PF00111">
    <property type="entry name" value="Fer2"/>
    <property type="match status" value="1"/>
</dbReference>
<dbReference type="InterPro" id="IPR027980">
    <property type="entry name" value="RACo_C"/>
</dbReference>
<organism evidence="1 2">
    <name type="scientific">Clostridium aceticum</name>
    <dbReference type="NCBI Taxonomy" id="84022"/>
    <lineage>
        <taxon>Bacteria</taxon>
        <taxon>Bacillati</taxon>
        <taxon>Bacillota</taxon>
        <taxon>Clostridia</taxon>
        <taxon>Eubacteriales</taxon>
        <taxon>Clostridiaceae</taxon>
        <taxon>Clostridium</taxon>
    </lineage>
</organism>
<dbReference type="PANTHER" id="PTHR42895:SF2">
    <property type="entry name" value="IRON-SULFUR CLUSTER PROTEIN"/>
    <property type="match status" value="1"/>
</dbReference>
<dbReference type="KEGG" id="cace:CACET_c32400"/>
<dbReference type="Pfam" id="PF17651">
    <property type="entry name" value="Raco_middle"/>
    <property type="match status" value="1"/>
</dbReference>
<dbReference type="PATRIC" id="fig|84022.5.peg.3428"/>